<evidence type="ECO:0000259" key="2">
    <source>
        <dbReference type="PROSITE" id="PS50879"/>
    </source>
</evidence>
<dbReference type="PROSITE" id="PS50879">
    <property type="entry name" value="RNASE_H_1"/>
    <property type="match status" value="1"/>
</dbReference>
<dbReference type="Pfam" id="PF13456">
    <property type="entry name" value="RVT_3"/>
    <property type="match status" value="1"/>
</dbReference>
<protein>
    <submittedName>
        <fullName evidence="3">Unannotated protein</fullName>
    </submittedName>
</protein>
<dbReference type="NCBIfam" id="NF005567">
    <property type="entry name" value="PRK07238.1"/>
    <property type="match status" value="1"/>
</dbReference>
<feature type="region of interest" description="Disordered" evidence="1">
    <location>
        <begin position="1"/>
        <end position="22"/>
    </location>
</feature>
<dbReference type="AlphaFoldDB" id="A0A6J6NJ56"/>
<feature type="domain" description="RNase H type-1" evidence="2">
    <location>
        <begin position="1"/>
        <end position="141"/>
    </location>
</feature>
<accession>A0A6J6NJ56</accession>
<evidence type="ECO:0000256" key="1">
    <source>
        <dbReference type="SAM" id="MobiDB-lite"/>
    </source>
</evidence>
<name>A0A6J6NJ56_9ZZZZ</name>
<feature type="compositionally biased region" description="Gly residues" evidence="1">
    <location>
        <begin position="12"/>
        <end position="21"/>
    </location>
</feature>
<dbReference type="Pfam" id="PF00300">
    <property type="entry name" value="His_Phos_1"/>
    <property type="match status" value="1"/>
</dbReference>
<evidence type="ECO:0000313" key="3">
    <source>
        <dbReference type="EMBL" id="CAB4684754.1"/>
    </source>
</evidence>
<dbReference type="InterPro" id="IPR013078">
    <property type="entry name" value="His_Pase_superF_clade-1"/>
</dbReference>
<sequence length="397" mass="43067">MTKRVIIEADGGSRGNPGPAGSGAVLIDHETGSILAEIALFIGVATNNVAEYRAVLAAVELANEIVPEAELRVRMDSKLVVEQMSGRWKIKNEGMQELSTQMAAAIGSRVISFEWIPREQNTKADALANEAMDAESSVIRKFIGEPGTATINIVTEATKTTAAHLEYNPELPSSVRAPRDVTKKLTTVILVRHGRTLLTETHKISGRGGEDPQLSALGREDATLVAGELVKVGQTGQFAKILKPTSVISSPIARTRETAQIIADRLGLKVSTNDEIAEIAFGDWDGHTNQEVAANWPELYNQWRGDVKIAPPGGGESLEQFDKRVQEGRRTILGQFEGQTVVVVSHVMPIRGFIKAAIDANWPAYWRISVAPCSITVLRFWGDEAAEVTVINHTSHL</sequence>
<dbReference type="GO" id="GO:0005737">
    <property type="term" value="C:cytoplasm"/>
    <property type="evidence" value="ECO:0007669"/>
    <property type="project" value="TreeGrafter"/>
</dbReference>
<dbReference type="Gene3D" id="3.30.420.10">
    <property type="entry name" value="Ribonuclease H-like superfamily/Ribonuclease H"/>
    <property type="match status" value="1"/>
</dbReference>
<dbReference type="InterPro" id="IPR029033">
    <property type="entry name" value="His_PPase_superfam"/>
</dbReference>
<dbReference type="CDD" id="cd07067">
    <property type="entry name" value="HP_PGM_like"/>
    <property type="match status" value="1"/>
</dbReference>
<organism evidence="3">
    <name type="scientific">freshwater metagenome</name>
    <dbReference type="NCBI Taxonomy" id="449393"/>
    <lineage>
        <taxon>unclassified sequences</taxon>
        <taxon>metagenomes</taxon>
        <taxon>ecological metagenomes</taxon>
    </lineage>
</organism>
<dbReference type="Gene3D" id="3.40.50.1240">
    <property type="entry name" value="Phosphoglycerate mutase-like"/>
    <property type="match status" value="1"/>
</dbReference>
<dbReference type="EMBL" id="CAEZXL010000060">
    <property type="protein sequence ID" value="CAB4684754.1"/>
    <property type="molecule type" value="Genomic_DNA"/>
</dbReference>
<dbReference type="CDD" id="cd09279">
    <property type="entry name" value="RNase_HI_like"/>
    <property type="match status" value="1"/>
</dbReference>
<dbReference type="SUPFAM" id="SSF53254">
    <property type="entry name" value="Phosphoglycerate mutase-like"/>
    <property type="match status" value="1"/>
</dbReference>
<dbReference type="GO" id="GO:0003676">
    <property type="term" value="F:nucleic acid binding"/>
    <property type="evidence" value="ECO:0007669"/>
    <property type="project" value="InterPro"/>
</dbReference>
<dbReference type="InterPro" id="IPR050275">
    <property type="entry name" value="PGM_Phosphatase"/>
</dbReference>
<dbReference type="PANTHER" id="PTHR48100:SF1">
    <property type="entry name" value="HISTIDINE PHOSPHATASE FAMILY PROTEIN-RELATED"/>
    <property type="match status" value="1"/>
</dbReference>
<reference evidence="3" key="1">
    <citation type="submission" date="2020-05" db="EMBL/GenBank/DDBJ databases">
        <authorList>
            <person name="Chiriac C."/>
            <person name="Salcher M."/>
            <person name="Ghai R."/>
            <person name="Kavagutti S V."/>
        </authorList>
    </citation>
    <scope>NUCLEOTIDE SEQUENCE</scope>
</reference>
<dbReference type="InterPro" id="IPR002156">
    <property type="entry name" value="RNaseH_domain"/>
</dbReference>
<proteinExistence type="predicted"/>
<dbReference type="InterPro" id="IPR036397">
    <property type="entry name" value="RNaseH_sf"/>
</dbReference>
<dbReference type="SMART" id="SM00855">
    <property type="entry name" value="PGAM"/>
    <property type="match status" value="1"/>
</dbReference>
<gene>
    <name evidence="3" type="ORF">UFOPK2373_00468</name>
</gene>
<dbReference type="GO" id="GO:0016791">
    <property type="term" value="F:phosphatase activity"/>
    <property type="evidence" value="ECO:0007669"/>
    <property type="project" value="TreeGrafter"/>
</dbReference>
<dbReference type="InterPro" id="IPR012337">
    <property type="entry name" value="RNaseH-like_sf"/>
</dbReference>
<dbReference type="GO" id="GO:0004523">
    <property type="term" value="F:RNA-DNA hybrid ribonuclease activity"/>
    <property type="evidence" value="ECO:0007669"/>
    <property type="project" value="InterPro"/>
</dbReference>
<dbReference type="SUPFAM" id="SSF53098">
    <property type="entry name" value="Ribonuclease H-like"/>
    <property type="match status" value="1"/>
</dbReference>
<dbReference type="PANTHER" id="PTHR48100">
    <property type="entry name" value="BROAD-SPECIFICITY PHOSPHATASE YOR283W-RELATED"/>
    <property type="match status" value="1"/>
</dbReference>